<dbReference type="InterPro" id="IPR050428">
    <property type="entry name" value="TCS_sensor_his_kinase"/>
</dbReference>
<comment type="caution">
    <text evidence="14">The sequence shown here is derived from an EMBL/GenBank/DDBJ whole genome shotgun (WGS) entry which is preliminary data.</text>
</comment>
<dbReference type="PANTHER" id="PTHR45436">
    <property type="entry name" value="SENSOR HISTIDINE KINASE YKOH"/>
    <property type="match status" value="1"/>
</dbReference>
<dbReference type="PANTHER" id="PTHR45436:SF8">
    <property type="entry name" value="HISTIDINE KINASE"/>
    <property type="match status" value="1"/>
</dbReference>
<evidence type="ECO:0000256" key="3">
    <source>
        <dbReference type="ARBA" id="ARBA00012438"/>
    </source>
</evidence>
<sequence>MSSARPSKPVSLGEIRRAASFRTALLFLALYGVIGALLFGFLYQQISSYALGRMDEWLARERNAFLRSAPSELVERVNYHARLDPDNARPFGLYGADGSPLAGAFPGPRPPASVDGRAYTLPVQQGASRRELRVAAYPLPDGRLLVLSQDLYEAHEFNEVLLRALASAALLAVLLGLAGAAWIGRRAVHRLDAITGAIQSIVLGDLSQRLPQRPLQDGGDDLDRLVTVVNGMLDEIERLMHEVKGACDNIAHDLRTPLSRLLAGLERAQRRAANTDEFRLAVEAAIAETLSLLATFNAMLRISEVEAGARRAGFSDVDLAAIVDDAVEFYEPSAEDKHITLTYQRPAGWQFALRGDASLLFEALGNLIDNAIKFTPEHGQINVALVRQPDLVGVEIHDSGPGIPPAEREAVFQRFHRSESSRHTPGNGLGLSLVVAVAHLHGVQVRILEQGPGCHIGFYLPA</sequence>
<proteinExistence type="predicted"/>
<dbReference type="InterPro" id="IPR005467">
    <property type="entry name" value="His_kinase_dom"/>
</dbReference>
<dbReference type="CDD" id="cd00075">
    <property type="entry name" value="HATPase"/>
    <property type="match status" value="1"/>
</dbReference>
<dbReference type="GO" id="GO:0005886">
    <property type="term" value="C:plasma membrane"/>
    <property type="evidence" value="ECO:0007669"/>
    <property type="project" value="TreeGrafter"/>
</dbReference>
<dbReference type="Pfam" id="PF00672">
    <property type="entry name" value="HAMP"/>
    <property type="match status" value="1"/>
</dbReference>
<dbReference type="Pfam" id="PF00512">
    <property type="entry name" value="HisKA"/>
    <property type="match status" value="1"/>
</dbReference>
<feature type="transmembrane region" description="Helical" evidence="11">
    <location>
        <begin position="21"/>
        <end position="43"/>
    </location>
</feature>
<gene>
    <name evidence="14" type="ORF">GJ699_07890</name>
</gene>
<dbReference type="InterPro" id="IPR003660">
    <property type="entry name" value="HAMP_dom"/>
</dbReference>
<dbReference type="CDD" id="cd06225">
    <property type="entry name" value="HAMP"/>
    <property type="match status" value="1"/>
</dbReference>
<dbReference type="EMBL" id="WKJK01000003">
    <property type="protein sequence ID" value="MRW89900.1"/>
    <property type="molecule type" value="Genomic_DNA"/>
</dbReference>
<reference evidence="14 15" key="1">
    <citation type="submission" date="2019-11" db="EMBL/GenBank/DDBJ databases">
        <title>Novel species isolated from a subtropical stream in China.</title>
        <authorList>
            <person name="Lu H."/>
        </authorList>
    </citation>
    <scope>NUCLEOTIDE SEQUENCE [LARGE SCALE GENOMIC DNA]</scope>
    <source>
        <strain evidence="14 15">FT80W</strain>
    </source>
</reference>
<evidence type="ECO:0000256" key="10">
    <source>
        <dbReference type="ARBA" id="ARBA00023136"/>
    </source>
</evidence>
<evidence type="ECO:0000256" key="1">
    <source>
        <dbReference type="ARBA" id="ARBA00000085"/>
    </source>
</evidence>
<evidence type="ECO:0000256" key="11">
    <source>
        <dbReference type="SAM" id="Phobius"/>
    </source>
</evidence>
<dbReference type="Proteomes" id="UP000433309">
    <property type="component" value="Unassembled WGS sequence"/>
</dbReference>
<name>A0A6I2KWH5_9BURK</name>
<evidence type="ECO:0000256" key="9">
    <source>
        <dbReference type="ARBA" id="ARBA00023012"/>
    </source>
</evidence>
<dbReference type="SUPFAM" id="SSF55874">
    <property type="entry name" value="ATPase domain of HSP90 chaperone/DNA topoisomerase II/histidine kinase"/>
    <property type="match status" value="1"/>
</dbReference>
<dbReference type="RefSeq" id="WP_154374812.1">
    <property type="nucleotide sequence ID" value="NZ_WKJK01000003.1"/>
</dbReference>
<dbReference type="InterPro" id="IPR003594">
    <property type="entry name" value="HATPase_dom"/>
</dbReference>
<dbReference type="PROSITE" id="PS50109">
    <property type="entry name" value="HIS_KIN"/>
    <property type="match status" value="1"/>
</dbReference>
<keyword evidence="15" id="KW-1185">Reference proteome</keyword>
<keyword evidence="6 11" id="KW-0812">Transmembrane</keyword>
<dbReference type="PRINTS" id="PR00344">
    <property type="entry name" value="BCTRLSENSOR"/>
</dbReference>
<dbReference type="Gene3D" id="3.30.565.10">
    <property type="entry name" value="Histidine kinase-like ATPase, C-terminal domain"/>
    <property type="match status" value="1"/>
</dbReference>
<feature type="domain" description="HAMP" evidence="13">
    <location>
        <begin position="185"/>
        <end position="241"/>
    </location>
</feature>
<feature type="transmembrane region" description="Helical" evidence="11">
    <location>
        <begin position="160"/>
        <end position="183"/>
    </location>
</feature>
<dbReference type="SMART" id="SM00388">
    <property type="entry name" value="HisKA"/>
    <property type="match status" value="1"/>
</dbReference>
<dbReference type="PROSITE" id="PS50885">
    <property type="entry name" value="HAMP"/>
    <property type="match status" value="1"/>
</dbReference>
<organism evidence="14 15">
    <name type="scientific">Duganella guangzhouensis</name>
    <dbReference type="NCBI Taxonomy" id="2666084"/>
    <lineage>
        <taxon>Bacteria</taxon>
        <taxon>Pseudomonadati</taxon>
        <taxon>Pseudomonadota</taxon>
        <taxon>Betaproteobacteria</taxon>
        <taxon>Burkholderiales</taxon>
        <taxon>Oxalobacteraceae</taxon>
        <taxon>Telluria group</taxon>
        <taxon>Duganella</taxon>
    </lineage>
</organism>
<keyword evidence="8 11" id="KW-1133">Transmembrane helix</keyword>
<dbReference type="SMART" id="SM00387">
    <property type="entry name" value="HATPase_c"/>
    <property type="match status" value="1"/>
</dbReference>
<evidence type="ECO:0000313" key="15">
    <source>
        <dbReference type="Proteomes" id="UP000433309"/>
    </source>
</evidence>
<evidence type="ECO:0000256" key="5">
    <source>
        <dbReference type="ARBA" id="ARBA00022679"/>
    </source>
</evidence>
<dbReference type="Gene3D" id="1.10.287.130">
    <property type="match status" value="1"/>
</dbReference>
<dbReference type="Gene3D" id="6.10.340.10">
    <property type="match status" value="1"/>
</dbReference>
<evidence type="ECO:0000256" key="2">
    <source>
        <dbReference type="ARBA" id="ARBA00004370"/>
    </source>
</evidence>
<dbReference type="Pfam" id="PF02518">
    <property type="entry name" value="HATPase_c"/>
    <property type="match status" value="1"/>
</dbReference>
<evidence type="ECO:0000259" key="12">
    <source>
        <dbReference type="PROSITE" id="PS50109"/>
    </source>
</evidence>
<comment type="catalytic activity">
    <reaction evidence="1">
        <text>ATP + protein L-histidine = ADP + protein N-phospho-L-histidine.</text>
        <dbReference type="EC" id="2.7.13.3"/>
    </reaction>
</comment>
<dbReference type="CDD" id="cd00082">
    <property type="entry name" value="HisKA"/>
    <property type="match status" value="1"/>
</dbReference>
<dbReference type="InterPro" id="IPR036097">
    <property type="entry name" value="HisK_dim/P_sf"/>
</dbReference>
<keyword evidence="4" id="KW-0597">Phosphoprotein</keyword>
<protein>
    <recommendedName>
        <fullName evidence="3">histidine kinase</fullName>
        <ecNumber evidence="3">2.7.13.3</ecNumber>
    </recommendedName>
</protein>
<keyword evidence="9" id="KW-0902">Two-component regulatory system</keyword>
<dbReference type="InterPro" id="IPR004358">
    <property type="entry name" value="Sig_transdc_His_kin-like_C"/>
</dbReference>
<dbReference type="GO" id="GO:0000155">
    <property type="term" value="F:phosphorelay sensor kinase activity"/>
    <property type="evidence" value="ECO:0007669"/>
    <property type="project" value="InterPro"/>
</dbReference>
<dbReference type="SUPFAM" id="SSF47384">
    <property type="entry name" value="Homodimeric domain of signal transducing histidine kinase"/>
    <property type="match status" value="1"/>
</dbReference>
<dbReference type="EC" id="2.7.13.3" evidence="3"/>
<feature type="domain" description="Histidine kinase" evidence="12">
    <location>
        <begin position="249"/>
        <end position="462"/>
    </location>
</feature>
<evidence type="ECO:0000256" key="6">
    <source>
        <dbReference type="ARBA" id="ARBA00022692"/>
    </source>
</evidence>
<dbReference type="SMART" id="SM00304">
    <property type="entry name" value="HAMP"/>
    <property type="match status" value="1"/>
</dbReference>
<evidence type="ECO:0000259" key="13">
    <source>
        <dbReference type="PROSITE" id="PS50885"/>
    </source>
</evidence>
<dbReference type="InterPro" id="IPR036890">
    <property type="entry name" value="HATPase_C_sf"/>
</dbReference>
<evidence type="ECO:0000313" key="14">
    <source>
        <dbReference type="EMBL" id="MRW89900.1"/>
    </source>
</evidence>
<keyword evidence="5" id="KW-0808">Transferase</keyword>
<keyword evidence="7" id="KW-0418">Kinase</keyword>
<comment type="subcellular location">
    <subcellularLocation>
        <location evidence="2">Membrane</location>
    </subcellularLocation>
</comment>
<accession>A0A6I2KWH5</accession>
<evidence type="ECO:0000256" key="7">
    <source>
        <dbReference type="ARBA" id="ARBA00022777"/>
    </source>
</evidence>
<dbReference type="AlphaFoldDB" id="A0A6I2KWH5"/>
<keyword evidence="10 11" id="KW-0472">Membrane</keyword>
<evidence type="ECO:0000256" key="8">
    <source>
        <dbReference type="ARBA" id="ARBA00022989"/>
    </source>
</evidence>
<evidence type="ECO:0000256" key="4">
    <source>
        <dbReference type="ARBA" id="ARBA00022553"/>
    </source>
</evidence>
<dbReference type="InterPro" id="IPR003661">
    <property type="entry name" value="HisK_dim/P_dom"/>
</dbReference>